<dbReference type="Proteomes" id="UP000326354">
    <property type="component" value="Chromosome"/>
</dbReference>
<dbReference type="PROSITE" id="PS51257">
    <property type="entry name" value="PROKAR_LIPOPROTEIN"/>
    <property type="match status" value="1"/>
</dbReference>
<dbReference type="Gene3D" id="2.40.30.170">
    <property type="match status" value="2"/>
</dbReference>
<protein>
    <submittedName>
        <fullName evidence="5">Hemolysin D</fullName>
    </submittedName>
</protein>
<reference evidence="5 6" key="1">
    <citation type="submission" date="2019-08" db="EMBL/GenBank/DDBJ databases">
        <title>Complete genome sequence of Candidatus Uab amorphum.</title>
        <authorList>
            <person name="Shiratori T."/>
            <person name="Suzuki S."/>
            <person name="Kakizawa Y."/>
            <person name="Ishida K."/>
        </authorList>
    </citation>
    <scope>NUCLEOTIDE SEQUENCE [LARGE SCALE GENOMIC DNA]</scope>
    <source>
        <strain evidence="5 6">SRT547</strain>
    </source>
</reference>
<dbReference type="PANTHER" id="PTHR32347:SF23">
    <property type="entry name" value="BLL5650 PROTEIN"/>
    <property type="match status" value="1"/>
</dbReference>
<dbReference type="OrthoDB" id="259669at2"/>
<dbReference type="Pfam" id="PF25990">
    <property type="entry name" value="Beta-barrel_YknX"/>
    <property type="match status" value="1"/>
</dbReference>
<evidence type="ECO:0000259" key="3">
    <source>
        <dbReference type="Pfam" id="PF25954"/>
    </source>
</evidence>
<evidence type="ECO:0000256" key="1">
    <source>
        <dbReference type="ARBA" id="ARBA00004196"/>
    </source>
</evidence>
<dbReference type="PANTHER" id="PTHR32347">
    <property type="entry name" value="EFFLUX SYSTEM COMPONENT YKNX-RELATED"/>
    <property type="match status" value="1"/>
</dbReference>
<feature type="domain" description="CusB-like beta-barrel" evidence="3">
    <location>
        <begin position="333"/>
        <end position="416"/>
    </location>
</feature>
<dbReference type="RefSeq" id="WP_151966364.1">
    <property type="nucleotide sequence ID" value="NZ_AP019860.1"/>
</dbReference>
<dbReference type="InterPro" id="IPR058792">
    <property type="entry name" value="Beta-barrel_RND_2"/>
</dbReference>
<dbReference type="InterPro" id="IPR050465">
    <property type="entry name" value="UPF0194_transport"/>
</dbReference>
<name>A0A5S9F1E7_UABAM</name>
<evidence type="ECO:0000256" key="2">
    <source>
        <dbReference type="ARBA" id="ARBA00023054"/>
    </source>
</evidence>
<dbReference type="KEGG" id="uam:UABAM_00454"/>
<dbReference type="Pfam" id="PF25954">
    <property type="entry name" value="Beta-barrel_RND_2"/>
    <property type="match status" value="1"/>
</dbReference>
<evidence type="ECO:0000259" key="4">
    <source>
        <dbReference type="Pfam" id="PF25990"/>
    </source>
</evidence>
<organism evidence="5 6">
    <name type="scientific">Uabimicrobium amorphum</name>
    <dbReference type="NCBI Taxonomy" id="2596890"/>
    <lineage>
        <taxon>Bacteria</taxon>
        <taxon>Pseudomonadati</taxon>
        <taxon>Planctomycetota</taxon>
        <taxon>Candidatus Uabimicrobiia</taxon>
        <taxon>Candidatus Uabimicrobiales</taxon>
        <taxon>Candidatus Uabimicrobiaceae</taxon>
        <taxon>Candidatus Uabimicrobium</taxon>
    </lineage>
</organism>
<comment type="subcellular location">
    <subcellularLocation>
        <location evidence="1">Cell envelope</location>
    </subcellularLocation>
</comment>
<proteinExistence type="predicted"/>
<keyword evidence="6" id="KW-1185">Reference proteome</keyword>
<evidence type="ECO:0000313" key="5">
    <source>
        <dbReference type="EMBL" id="BBM82111.1"/>
    </source>
</evidence>
<accession>A0A5S9F1E7</accession>
<sequence length="856" mass="97914">MNAKKLWWFMWCITFLVGCDQTTASKKLATLTVKNDAFTHVIEERCKLQARYEYDIRAPQPHNRVRRKGKMTITYLAEEGSVIRKGELVAEVGINQLPEIRDDWLAEVKIAQAILESEEKNLVVEKHKLQMNVEKQKAALEEKNIRLQLLKLPDKVQEVTAQLAVKEAKHVALQHKELFKSSVFLSQKNLVSNLVLSQKELQYLDSIESIKDKKVQLQILKMDKDPLQILQMRYDIAMQKIFVQQAQNDLLYKEKGLYSRVARAKRRLHIRKQRLGLIDEFSAASKIYSPGDGIVIYHKTNNEGQRVKFRVGLRVRRRQRIMSIQDISQMLAVVAIPERQIALIQDQQQVQVKVDSVFGKTFRGRITKIDREAHSRNHEQKQRETLDEKFFRVYIQLDQDGKFLKPGLTGTAKISTRSWNNVVSLPSTSLIANSSSVYIYHNGQLQQKEVEIISQKPFVVKGLADNTQVVIDARQVSQNNTVQQQATNVVMTETGILQPRHSEIVFAGRTGELIDILPSGTEVKKGDKITSIAYEAEADLDLLDIEKQMYESEIDQMHNELILSQKNQQLEMDKALLDITYARLESTVLRQQPYKEQIEKAKVETKKAQLAVETARAAYEAMKLLSAKGVASETELLRHKLQLKESEANLIVAKLQEKLARTGPSPQTMAKVQQKLELGKLKLEHTRKTVNSIIKVRKIALQVKKSEKKEIEYQLYLHEKEYPKRGTYRANGPGVLYYVENKDGEPQIGNRYNEGTELAIISDQKRMVVKTKVHMVDYQKIQVGQKATIKVRALPQRIFTGEVIKIAQVAIDRGEWSKSGAKTGVTVFEVIVAVSGLNPILRNGMSARVDFLQRKE</sequence>
<feature type="domain" description="YknX-like beta-barrel" evidence="4">
    <location>
        <begin position="767"/>
        <end position="849"/>
    </location>
</feature>
<dbReference type="GO" id="GO:0030313">
    <property type="term" value="C:cell envelope"/>
    <property type="evidence" value="ECO:0007669"/>
    <property type="project" value="UniProtKB-SubCell"/>
</dbReference>
<keyword evidence="2" id="KW-0175">Coiled coil</keyword>
<gene>
    <name evidence="5" type="ORF">UABAM_00454</name>
</gene>
<dbReference type="AlphaFoldDB" id="A0A5S9F1E7"/>
<dbReference type="EMBL" id="AP019860">
    <property type="protein sequence ID" value="BBM82111.1"/>
    <property type="molecule type" value="Genomic_DNA"/>
</dbReference>
<dbReference type="InterPro" id="IPR058636">
    <property type="entry name" value="Beta-barrel_YknX"/>
</dbReference>
<evidence type="ECO:0000313" key="6">
    <source>
        <dbReference type="Proteomes" id="UP000326354"/>
    </source>
</evidence>